<proteinExistence type="predicted"/>
<reference evidence="1 2" key="2">
    <citation type="journal article" date="2019" name="G3 (Bethesda)">
        <title>Hybrid Assembly of the Genome of the Entomopathogenic Nematode Steinernema carpocapsae Identifies the X-Chromosome.</title>
        <authorList>
            <person name="Serra L."/>
            <person name="Macchietto M."/>
            <person name="Macias-Munoz A."/>
            <person name="McGill C.J."/>
            <person name="Rodriguez I.M."/>
            <person name="Rodriguez B."/>
            <person name="Murad R."/>
            <person name="Mortazavi A."/>
        </authorList>
    </citation>
    <scope>NUCLEOTIDE SEQUENCE [LARGE SCALE GENOMIC DNA]</scope>
    <source>
        <strain evidence="1 2">ALL</strain>
    </source>
</reference>
<keyword evidence="2" id="KW-1185">Reference proteome</keyword>
<dbReference type="Proteomes" id="UP000298663">
    <property type="component" value="Unassembled WGS sequence"/>
</dbReference>
<evidence type="ECO:0000313" key="1">
    <source>
        <dbReference type="EMBL" id="TKR88721.1"/>
    </source>
</evidence>
<dbReference type="AlphaFoldDB" id="A0A4U5NZA8"/>
<name>A0A4U5NZA8_STECR</name>
<accession>A0A4U5NZA8</accession>
<organism evidence="1 2">
    <name type="scientific">Steinernema carpocapsae</name>
    <name type="common">Entomopathogenic nematode</name>
    <dbReference type="NCBI Taxonomy" id="34508"/>
    <lineage>
        <taxon>Eukaryota</taxon>
        <taxon>Metazoa</taxon>
        <taxon>Ecdysozoa</taxon>
        <taxon>Nematoda</taxon>
        <taxon>Chromadorea</taxon>
        <taxon>Rhabditida</taxon>
        <taxon>Tylenchina</taxon>
        <taxon>Panagrolaimomorpha</taxon>
        <taxon>Strongyloidoidea</taxon>
        <taxon>Steinernematidae</taxon>
        <taxon>Steinernema</taxon>
    </lineage>
</organism>
<reference evidence="1 2" key="1">
    <citation type="journal article" date="2015" name="Genome Biol.">
        <title>Comparative genomics of Steinernema reveals deeply conserved gene regulatory networks.</title>
        <authorList>
            <person name="Dillman A.R."/>
            <person name="Macchietto M."/>
            <person name="Porter C.F."/>
            <person name="Rogers A."/>
            <person name="Williams B."/>
            <person name="Antoshechkin I."/>
            <person name="Lee M.M."/>
            <person name="Goodwin Z."/>
            <person name="Lu X."/>
            <person name="Lewis E.E."/>
            <person name="Goodrich-Blair H."/>
            <person name="Stock S.P."/>
            <person name="Adams B.J."/>
            <person name="Sternberg P.W."/>
            <person name="Mortazavi A."/>
        </authorList>
    </citation>
    <scope>NUCLEOTIDE SEQUENCE [LARGE SCALE GENOMIC DNA]</scope>
    <source>
        <strain evidence="1 2">ALL</strain>
    </source>
</reference>
<gene>
    <name evidence="1" type="ORF">L596_012922</name>
</gene>
<comment type="caution">
    <text evidence="1">The sequence shown here is derived from an EMBL/GenBank/DDBJ whole genome shotgun (WGS) entry which is preliminary data.</text>
</comment>
<dbReference type="EMBL" id="AZBU02000003">
    <property type="protein sequence ID" value="TKR88721.1"/>
    <property type="molecule type" value="Genomic_DNA"/>
</dbReference>
<sequence length="101" mass="11711">MLQEFCALKEVAKSPRPSIPIQRTVSTTVSQTVKKCGSSQQTRGSWDFHRYKNSDKLEFFQQLSGYYTDHFNNVKENLSLLINASLKMFKISKLKKEFQSN</sequence>
<evidence type="ECO:0000313" key="2">
    <source>
        <dbReference type="Proteomes" id="UP000298663"/>
    </source>
</evidence>
<protein>
    <submittedName>
        <fullName evidence="1">Uncharacterized protein</fullName>
    </submittedName>
</protein>